<evidence type="ECO:0000256" key="2">
    <source>
        <dbReference type="HAMAP-Rule" id="MF_03225"/>
    </source>
</evidence>
<evidence type="ECO:0000259" key="5">
    <source>
        <dbReference type="Pfam" id="PF01168"/>
    </source>
</evidence>
<comment type="function">
    <text evidence="2">Pyridoxal 5'-phosphate (PLP)-binding protein, which may be involved in intracellular homeostatic regulation of pyridoxal 5'-phosphate (PLP), the active form of vitamin B6.</text>
</comment>
<dbReference type="KEGG" id="ffu:CLAFUR5_10141"/>
<keyword evidence="7" id="KW-1185">Reference proteome</keyword>
<comment type="similarity">
    <text evidence="2 4">Belongs to the pyridoxal phosphate-binding protein YggS/PROSC family.</text>
</comment>
<reference evidence="6" key="1">
    <citation type="submission" date="2021-12" db="EMBL/GenBank/DDBJ databases">
        <authorList>
            <person name="Zaccaron A."/>
            <person name="Stergiopoulos I."/>
        </authorList>
    </citation>
    <scope>NUCLEOTIDE SEQUENCE</scope>
    <source>
        <strain evidence="6">Race5_Kim</strain>
    </source>
</reference>
<dbReference type="EMBL" id="CP090169">
    <property type="protein sequence ID" value="UJO20271.1"/>
    <property type="molecule type" value="Genomic_DNA"/>
</dbReference>
<evidence type="ECO:0000256" key="4">
    <source>
        <dbReference type="RuleBase" id="RU004514"/>
    </source>
</evidence>
<organism evidence="6 7">
    <name type="scientific">Passalora fulva</name>
    <name type="common">Tomato leaf mold</name>
    <name type="synonym">Cladosporium fulvum</name>
    <dbReference type="NCBI Taxonomy" id="5499"/>
    <lineage>
        <taxon>Eukaryota</taxon>
        <taxon>Fungi</taxon>
        <taxon>Dikarya</taxon>
        <taxon>Ascomycota</taxon>
        <taxon>Pezizomycotina</taxon>
        <taxon>Dothideomycetes</taxon>
        <taxon>Dothideomycetidae</taxon>
        <taxon>Mycosphaerellales</taxon>
        <taxon>Mycosphaerellaceae</taxon>
        <taxon>Fulvia</taxon>
    </lineage>
</organism>
<comment type="cofactor">
    <cofactor evidence="3">
        <name>pyridoxal 5'-phosphate</name>
        <dbReference type="ChEBI" id="CHEBI:597326"/>
    </cofactor>
</comment>
<reference evidence="6" key="2">
    <citation type="journal article" date="2022" name="Microb. Genom.">
        <title>A chromosome-scale genome assembly of the tomato pathogen Cladosporium fulvum reveals a compartmentalized genome architecture and the presence of a dispensable chromosome.</title>
        <authorList>
            <person name="Zaccaron A.Z."/>
            <person name="Chen L.H."/>
            <person name="Samaras A."/>
            <person name="Stergiopoulos I."/>
        </authorList>
    </citation>
    <scope>NUCLEOTIDE SEQUENCE</scope>
    <source>
        <strain evidence="6">Race5_Kim</strain>
    </source>
</reference>
<protein>
    <recommendedName>
        <fullName evidence="2">Pyridoxal phosphate homeostasis protein</fullName>
        <shortName evidence="2">PLP homeostasis protein</shortName>
    </recommendedName>
</protein>
<dbReference type="FunFam" id="3.20.20.10:FF:000007">
    <property type="entry name" value="Pyridoxal phosphate homeostasis protein"/>
    <property type="match status" value="1"/>
</dbReference>
<dbReference type="PROSITE" id="PS01211">
    <property type="entry name" value="UPF0001"/>
    <property type="match status" value="1"/>
</dbReference>
<feature type="domain" description="Alanine racemase N-terminal" evidence="5">
    <location>
        <begin position="25"/>
        <end position="259"/>
    </location>
</feature>
<evidence type="ECO:0000313" key="7">
    <source>
        <dbReference type="Proteomes" id="UP000756132"/>
    </source>
</evidence>
<dbReference type="HAMAP" id="MF_02087">
    <property type="entry name" value="PLP_homeostasis"/>
    <property type="match status" value="1"/>
</dbReference>
<proteinExistence type="inferred from homology"/>
<evidence type="ECO:0000256" key="1">
    <source>
        <dbReference type="ARBA" id="ARBA00022898"/>
    </source>
</evidence>
<dbReference type="RefSeq" id="XP_047764637.1">
    <property type="nucleotide sequence ID" value="XM_047909289.1"/>
</dbReference>
<dbReference type="Gene3D" id="3.20.20.10">
    <property type="entry name" value="Alanine racemase"/>
    <property type="match status" value="1"/>
</dbReference>
<dbReference type="InterPro" id="IPR001608">
    <property type="entry name" value="Ala_racemase_N"/>
</dbReference>
<dbReference type="GO" id="GO:0030170">
    <property type="term" value="F:pyridoxal phosphate binding"/>
    <property type="evidence" value="ECO:0007669"/>
    <property type="project" value="UniProtKB-UniRule"/>
</dbReference>
<dbReference type="InterPro" id="IPR029066">
    <property type="entry name" value="PLP-binding_barrel"/>
</dbReference>
<dbReference type="GeneID" id="71990019"/>
<dbReference type="Pfam" id="PF01168">
    <property type="entry name" value="Ala_racemase_N"/>
    <property type="match status" value="1"/>
</dbReference>
<dbReference type="PANTHER" id="PTHR10146:SF14">
    <property type="entry name" value="PYRIDOXAL PHOSPHATE HOMEOSTASIS PROTEIN"/>
    <property type="match status" value="1"/>
</dbReference>
<dbReference type="AlphaFoldDB" id="A0A9Q8PCZ7"/>
<dbReference type="SUPFAM" id="SSF51419">
    <property type="entry name" value="PLP-binding barrel"/>
    <property type="match status" value="1"/>
</dbReference>
<sequence>MSESAEPNGEAMRVDPARAKVLVENLQYVAQKVDAVRGSRNVRLIAVSKLKPATDILALHESETKHADFGENYSDELIEKAGLLPKSIRWHMIGGLQTNKCKPLASKVPNLWCVSSVDTTKKANELEKGRKTLAEKESLTEKLRVLVQVNTSGEESKSGVEPKEATQLCKHVREQCPSLQLAGLMTIGAIARSREASSAEAMNKDFVTLRETRDKVAGELGMQTSELALSMGMSSDFEAAIAQGSDEVRVGTTIFGERPAKKDAKIL</sequence>
<evidence type="ECO:0000256" key="3">
    <source>
        <dbReference type="PIRSR" id="PIRSR004848-1"/>
    </source>
</evidence>
<dbReference type="CDD" id="cd06822">
    <property type="entry name" value="PLPDE_III_YBL036c_euk"/>
    <property type="match status" value="1"/>
</dbReference>
<gene>
    <name evidence="6" type="ORF">CLAFUR5_10141</name>
</gene>
<dbReference type="PIRSF" id="PIRSF004848">
    <property type="entry name" value="YBL036c_PLPDEIII"/>
    <property type="match status" value="1"/>
</dbReference>
<keyword evidence="1 2" id="KW-0663">Pyridoxal phosphate</keyword>
<name>A0A9Q8PCZ7_PASFU</name>
<dbReference type="InterPro" id="IPR011078">
    <property type="entry name" value="PyrdxlP_homeostasis"/>
</dbReference>
<dbReference type="NCBIfam" id="TIGR00044">
    <property type="entry name" value="YggS family pyridoxal phosphate-dependent enzyme"/>
    <property type="match status" value="1"/>
</dbReference>
<dbReference type="PANTHER" id="PTHR10146">
    <property type="entry name" value="PROLINE SYNTHETASE CO-TRANSCRIBED BACTERIAL HOMOLOG PROTEIN"/>
    <property type="match status" value="1"/>
</dbReference>
<evidence type="ECO:0000313" key="6">
    <source>
        <dbReference type="EMBL" id="UJO20271.1"/>
    </source>
</evidence>
<dbReference type="OrthoDB" id="10264196at2759"/>
<accession>A0A9Q8PCZ7</accession>
<dbReference type="Proteomes" id="UP000756132">
    <property type="component" value="Chromosome 7"/>
</dbReference>
<feature type="modified residue" description="N6-(pyridoxal phosphate)lysine" evidence="2 3">
    <location>
        <position position="49"/>
    </location>
</feature>